<dbReference type="EC" id="3.2.1.4" evidence="8"/>
<comment type="caution">
    <text evidence="11">The sequence shown here is derived from an EMBL/GenBank/DDBJ whole genome shotgun (WGS) entry which is preliminary data.</text>
</comment>
<dbReference type="SUPFAM" id="SSF48208">
    <property type="entry name" value="Six-hairpin glycosidases"/>
    <property type="match status" value="1"/>
</dbReference>
<evidence type="ECO:0000259" key="9">
    <source>
        <dbReference type="Pfam" id="PF00759"/>
    </source>
</evidence>
<dbReference type="AlphaFoldDB" id="A0A4R1M3P0"/>
<feature type="signal peptide" evidence="8">
    <location>
        <begin position="1"/>
        <end position="24"/>
    </location>
</feature>
<dbReference type="Pfam" id="PF00759">
    <property type="entry name" value="Glyco_hydro_9"/>
    <property type="match status" value="1"/>
</dbReference>
<keyword evidence="4 6" id="KW-0326">Glycosidase</keyword>
<feature type="active site" evidence="7">
    <location>
        <position position="558"/>
    </location>
</feature>
<keyword evidence="8" id="KW-0136">Cellulose degradation</keyword>
<dbReference type="InterPro" id="IPR014756">
    <property type="entry name" value="Ig_E-set"/>
</dbReference>
<sequence>MKNRISLILKTCCLFLLFCSVAYSQEKGGQVSESIRLNQLGFYPNAPKFAIITSPNVSTYSLLTSDRSKTVLTAFKLKESADTALNGNKTFIADFSFFKSPGDYVLYVDGLGYSYPFSIKDSVNNGLAKATIKAFYFQRVSTALPEEFAGKWHRTTGHPDNKVLIHPSAATTTRPAGTIINASRGWYDAGDYNKYIVNSGITTGTLLSIYEDFPDYVKDLNLSIPESTNKAPDLLDEILWNVRWMLTMQDPEDGGVYHKLTNASFDGMVMPGVTKDPRYAVQKGTAATLDFAAVLAQASRVFKEYNVEFPGLADSCYKASLAAWNWAQKNPNVAYNQDEMNTKYEPKVTTGAYGDRNFTDEFIWAASELSVTTGDGQYLKMLNIFPDNSMPLPTWSNVRLLGYYTLARNEKLLDSIAPEYFTMLKNRIINMADSYIAGVSGSAYQTVMGKSRRDFNWGSNSNAANQGIALIQAYRLTGYKEYLRYALANLDYLLGRNATGYSYVTGLGSKTPMFPHHRPSVADGVKEPISGMLVGGPNPGEQDGVALPSSVPSEAYADVSESYATNEIAINWNAPIAYLSVALEALQDEFY</sequence>
<protein>
    <recommendedName>
        <fullName evidence="8">Endoglucanase</fullName>
        <ecNumber evidence="8">3.2.1.4</ecNumber>
    </recommendedName>
</protein>
<dbReference type="SUPFAM" id="SSF81296">
    <property type="entry name" value="E set domains"/>
    <property type="match status" value="1"/>
</dbReference>
<feature type="domain" description="Cellulase Ig-like" evidence="10">
    <location>
        <begin position="32"/>
        <end position="111"/>
    </location>
</feature>
<dbReference type="Gene3D" id="1.50.10.10">
    <property type="match status" value="1"/>
</dbReference>
<dbReference type="Pfam" id="PF02927">
    <property type="entry name" value="CelD_N"/>
    <property type="match status" value="1"/>
</dbReference>
<dbReference type="InterPro" id="IPR018221">
    <property type="entry name" value="Glyco_hydro_9_His_AS"/>
</dbReference>
<dbReference type="InterPro" id="IPR013783">
    <property type="entry name" value="Ig-like_fold"/>
</dbReference>
<keyword evidence="3 6" id="KW-0119">Carbohydrate metabolism</keyword>
<feature type="chain" id="PRO_5021040098" description="Endoglucanase" evidence="8">
    <location>
        <begin position="25"/>
        <end position="591"/>
    </location>
</feature>
<dbReference type="PROSITE" id="PS00592">
    <property type="entry name" value="GH9_2"/>
    <property type="match status" value="1"/>
</dbReference>
<evidence type="ECO:0000256" key="2">
    <source>
        <dbReference type="ARBA" id="ARBA00022801"/>
    </source>
</evidence>
<evidence type="ECO:0000313" key="11">
    <source>
        <dbReference type="EMBL" id="TCK85484.1"/>
    </source>
</evidence>
<evidence type="ECO:0000313" key="12">
    <source>
        <dbReference type="Proteomes" id="UP000294616"/>
    </source>
</evidence>
<keyword evidence="2 6" id="KW-0378">Hydrolase</keyword>
<dbReference type="InterPro" id="IPR001701">
    <property type="entry name" value="Glyco_hydro_9"/>
</dbReference>
<name>A0A4R1M3P0_9SPHI</name>
<evidence type="ECO:0000256" key="6">
    <source>
        <dbReference type="PROSITE-ProRule" id="PRU10059"/>
    </source>
</evidence>
<dbReference type="GO" id="GO:0030245">
    <property type="term" value="P:cellulose catabolic process"/>
    <property type="evidence" value="ECO:0007669"/>
    <property type="project" value="UniProtKB-KW"/>
</dbReference>
<keyword evidence="8" id="KW-0732">Signal</keyword>
<dbReference type="Proteomes" id="UP000294616">
    <property type="component" value="Unassembled WGS sequence"/>
</dbReference>
<keyword evidence="5 6" id="KW-0624">Polysaccharide degradation</keyword>
<dbReference type="OrthoDB" id="9808897at2"/>
<evidence type="ECO:0000256" key="1">
    <source>
        <dbReference type="ARBA" id="ARBA00007072"/>
    </source>
</evidence>
<evidence type="ECO:0000256" key="7">
    <source>
        <dbReference type="PROSITE-ProRule" id="PRU10060"/>
    </source>
</evidence>
<dbReference type="RefSeq" id="WP_132221720.1">
    <property type="nucleotide sequence ID" value="NZ_SMGO01000001.1"/>
</dbReference>
<feature type="active site" evidence="6">
    <location>
        <position position="516"/>
    </location>
</feature>
<dbReference type="PANTHER" id="PTHR22298">
    <property type="entry name" value="ENDO-1,4-BETA-GLUCANASE"/>
    <property type="match status" value="1"/>
</dbReference>
<dbReference type="CDD" id="cd02850">
    <property type="entry name" value="E_set_Cellulase_N"/>
    <property type="match status" value="1"/>
</dbReference>
<organism evidence="11 12">
    <name type="scientific">Albibacterium bauzanense</name>
    <dbReference type="NCBI Taxonomy" id="653929"/>
    <lineage>
        <taxon>Bacteria</taxon>
        <taxon>Pseudomonadati</taxon>
        <taxon>Bacteroidota</taxon>
        <taxon>Sphingobacteriia</taxon>
        <taxon>Sphingobacteriales</taxon>
        <taxon>Sphingobacteriaceae</taxon>
        <taxon>Albibacterium</taxon>
    </lineage>
</organism>
<dbReference type="InterPro" id="IPR004197">
    <property type="entry name" value="Cellulase_Ig-like"/>
</dbReference>
<feature type="active site" evidence="7">
    <location>
        <position position="567"/>
    </location>
</feature>
<feature type="domain" description="Glycoside hydrolase family 9" evidence="9">
    <location>
        <begin position="127"/>
        <end position="579"/>
    </location>
</feature>
<dbReference type="EMBL" id="SMGO01000001">
    <property type="protein sequence ID" value="TCK85484.1"/>
    <property type="molecule type" value="Genomic_DNA"/>
</dbReference>
<keyword evidence="12" id="KW-1185">Reference proteome</keyword>
<evidence type="ECO:0000256" key="5">
    <source>
        <dbReference type="ARBA" id="ARBA00023326"/>
    </source>
</evidence>
<proteinExistence type="inferred from homology"/>
<evidence type="ECO:0000256" key="3">
    <source>
        <dbReference type="ARBA" id="ARBA00023277"/>
    </source>
</evidence>
<evidence type="ECO:0000256" key="8">
    <source>
        <dbReference type="RuleBase" id="RU361166"/>
    </source>
</evidence>
<dbReference type="Gene3D" id="2.60.40.10">
    <property type="entry name" value="Immunoglobulins"/>
    <property type="match status" value="1"/>
</dbReference>
<dbReference type="InterPro" id="IPR008928">
    <property type="entry name" value="6-hairpin_glycosidase_sf"/>
</dbReference>
<comment type="similarity">
    <text evidence="1 6 8">Belongs to the glycosyl hydrolase 9 (cellulase E) family.</text>
</comment>
<dbReference type="InterPro" id="IPR033126">
    <property type="entry name" value="Glyco_hydro_9_Asp/Glu_AS"/>
</dbReference>
<evidence type="ECO:0000256" key="4">
    <source>
        <dbReference type="ARBA" id="ARBA00023295"/>
    </source>
</evidence>
<comment type="catalytic activity">
    <reaction evidence="8">
        <text>Endohydrolysis of (1-&gt;4)-beta-D-glucosidic linkages in cellulose, lichenin and cereal beta-D-glucans.</text>
        <dbReference type="EC" id="3.2.1.4"/>
    </reaction>
</comment>
<dbReference type="PROSITE" id="PS00698">
    <property type="entry name" value="GH9_3"/>
    <property type="match status" value="1"/>
</dbReference>
<dbReference type="GO" id="GO:0008810">
    <property type="term" value="F:cellulase activity"/>
    <property type="evidence" value="ECO:0007669"/>
    <property type="project" value="UniProtKB-EC"/>
</dbReference>
<dbReference type="InterPro" id="IPR012341">
    <property type="entry name" value="6hp_glycosidase-like_sf"/>
</dbReference>
<gene>
    <name evidence="11" type="ORF">C8N28_0792</name>
</gene>
<reference evidence="11 12" key="1">
    <citation type="submission" date="2019-03" db="EMBL/GenBank/DDBJ databases">
        <title>Genomic Encyclopedia of Archaeal and Bacterial Type Strains, Phase II (KMG-II): from individual species to whole genera.</title>
        <authorList>
            <person name="Goeker M."/>
        </authorList>
    </citation>
    <scope>NUCLEOTIDE SEQUENCE [LARGE SCALE GENOMIC DNA]</scope>
    <source>
        <strain evidence="11 12">DSM 22554</strain>
    </source>
</reference>
<accession>A0A4R1M3P0</accession>
<evidence type="ECO:0000259" key="10">
    <source>
        <dbReference type="Pfam" id="PF02927"/>
    </source>
</evidence>